<protein>
    <submittedName>
        <fullName evidence="1">Uncharacterized protein</fullName>
    </submittedName>
</protein>
<proteinExistence type="predicted"/>
<reference evidence="1 2" key="1">
    <citation type="journal article" date="2014" name="BMC Genomics">
        <title>Adaptive genomic structural variation in the grape powdery mildew pathogen, Erysiphe necator.</title>
        <authorList>
            <person name="Jones L."/>
            <person name="Riaz S."/>
            <person name="Morales-Cruz A."/>
            <person name="Amrine K.C."/>
            <person name="McGuire B."/>
            <person name="Gubler W.D."/>
            <person name="Walker M.A."/>
            <person name="Cantu D."/>
        </authorList>
    </citation>
    <scope>NUCLEOTIDE SEQUENCE [LARGE SCALE GENOMIC DNA]</scope>
    <source>
        <strain evidence="2">c</strain>
    </source>
</reference>
<accession>A0A0B1NZM6</accession>
<keyword evidence="2" id="KW-1185">Reference proteome</keyword>
<dbReference type="AlphaFoldDB" id="A0A0B1NZM6"/>
<dbReference type="Proteomes" id="UP000030854">
    <property type="component" value="Unassembled WGS sequence"/>
</dbReference>
<gene>
    <name evidence="1" type="ORF">EV44_g3458</name>
</gene>
<evidence type="ECO:0000313" key="1">
    <source>
        <dbReference type="EMBL" id="KHJ31792.1"/>
    </source>
</evidence>
<name>A0A0B1NZM6_UNCNE</name>
<dbReference type="HOGENOM" id="CLU_1741922_0_0_1"/>
<comment type="caution">
    <text evidence="1">The sequence shown here is derived from an EMBL/GenBank/DDBJ whole genome shotgun (WGS) entry which is preliminary data.</text>
</comment>
<evidence type="ECO:0000313" key="2">
    <source>
        <dbReference type="Proteomes" id="UP000030854"/>
    </source>
</evidence>
<dbReference type="STRING" id="52586.A0A0B1NZM6"/>
<organism evidence="1 2">
    <name type="scientific">Uncinula necator</name>
    <name type="common">Grape powdery mildew</name>
    <dbReference type="NCBI Taxonomy" id="52586"/>
    <lineage>
        <taxon>Eukaryota</taxon>
        <taxon>Fungi</taxon>
        <taxon>Dikarya</taxon>
        <taxon>Ascomycota</taxon>
        <taxon>Pezizomycotina</taxon>
        <taxon>Leotiomycetes</taxon>
        <taxon>Erysiphales</taxon>
        <taxon>Erysiphaceae</taxon>
        <taxon>Erysiphe</taxon>
    </lineage>
</organism>
<dbReference type="EMBL" id="JNVN01002576">
    <property type="protein sequence ID" value="KHJ31792.1"/>
    <property type="molecule type" value="Genomic_DNA"/>
</dbReference>
<sequence length="150" mass="16535">MTLKAVNDTAGPNGLLSHELVPPSTSFPRAFLSGLRRINSLSDSGSLVGLTSMKALRRVQAERQINDAINTRNGPSIHEIPSLPLQSEVCVWREKNGWQGPFKVMATDGHIVTVDMLNVPATFRSTVLKPYYRDINTMIESPSSKNDEDD</sequence>